<evidence type="ECO:0000313" key="2">
    <source>
        <dbReference type="Proteomes" id="UP001227543"/>
    </source>
</evidence>
<reference evidence="1 2" key="1">
    <citation type="submission" date="2016-10" db="EMBL/GenBank/DDBJ databases">
        <title>The genome sequence of Colletotrichum fioriniae PJ7.</title>
        <authorList>
            <person name="Baroncelli R."/>
        </authorList>
    </citation>
    <scope>NUCLEOTIDE SEQUENCE [LARGE SCALE GENOMIC DNA]</scope>
    <source>
        <strain evidence="1 2">Tom-12</strain>
    </source>
</reference>
<dbReference type="RefSeq" id="XP_060374131.1">
    <property type="nucleotide sequence ID" value="XM_060531301.1"/>
</dbReference>
<accession>A0ABQ9QM02</accession>
<proteinExistence type="predicted"/>
<dbReference type="Proteomes" id="UP001227543">
    <property type="component" value="Unassembled WGS sequence"/>
</dbReference>
<evidence type="ECO:0000313" key="1">
    <source>
        <dbReference type="EMBL" id="KAK1476952.1"/>
    </source>
</evidence>
<dbReference type="GeneID" id="85415539"/>
<sequence>MVVTCFSVAIDRLPRQPANIRCGPKHLILPPSLKPNFKPPCWLCATRLAPLALKLHANHRPCGALYSACQEYNIPIYLPRDADFPSNMRVRSLHQAMSMTHEACLSPSSVQGCNQQIRYGQLEPDETMRAQPAGLRADPPHVKPARIVRFPSTVAKLQSNTGIKCGSACVPTAVWSAKPIKTAETLHRTDCAIRAECDVGAAAV</sequence>
<gene>
    <name evidence="1" type="ORF">CTAM01_15303</name>
</gene>
<name>A0ABQ9QM02_9PEZI</name>
<protein>
    <submittedName>
        <fullName evidence="1">Uncharacterized protein</fullName>
    </submittedName>
</protein>
<keyword evidence="2" id="KW-1185">Reference proteome</keyword>
<organism evidence="1 2">
    <name type="scientific">Colletotrichum tamarilloi</name>
    <dbReference type="NCBI Taxonomy" id="1209934"/>
    <lineage>
        <taxon>Eukaryota</taxon>
        <taxon>Fungi</taxon>
        <taxon>Dikarya</taxon>
        <taxon>Ascomycota</taxon>
        <taxon>Pezizomycotina</taxon>
        <taxon>Sordariomycetes</taxon>
        <taxon>Hypocreomycetidae</taxon>
        <taxon>Glomerellales</taxon>
        <taxon>Glomerellaceae</taxon>
        <taxon>Colletotrichum</taxon>
        <taxon>Colletotrichum acutatum species complex</taxon>
    </lineage>
</organism>
<dbReference type="EMBL" id="MLFU01000156">
    <property type="protein sequence ID" value="KAK1476952.1"/>
    <property type="molecule type" value="Genomic_DNA"/>
</dbReference>
<comment type="caution">
    <text evidence="1">The sequence shown here is derived from an EMBL/GenBank/DDBJ whole genome shotgun (WGS) entry which is preliminary data.</text>
</comment>